<dbReference type="OrthoDB" id="7995400at2"/>
<evidence type="ECO:0000256" key="1">
    <source>
        <dbReference type="SAM" id="Phobius"/>
    </source>
</evidence>
<reference evidence="3 5" key="2">
    <citation type="journal article" date="2015" name="Genome Announc.">
        <title>Expanding the biotechnology potential of lactobacilli through comparative genomics of 213 strains and associated genera.</title>
        <authorList>
            <person name="Sun Z."/>
            <person name="Harris H.M."/>
            <person name="McCann A."/>
            <person name="Guo C."/>
            <person name="Argimon S."/>
            <person name="Zhang W."/>
            <person name="Yang X."/>
            <person name="Jeffery I.B."/>
            <person name="Cooney J.C."/>
            <person name="Kagawa T.F."/>
            <person name="Liu W."/>
            <person name="Song Y."/>
            <person name="Salvetti E."/>
            <person name="Wrobel A."/>
            <person name="Rasinkangas P."/>
            <person name="Parkhill J."/>
            <person name="Rea M.C."/>
            <person name="O'Sullivan O."/>
            <person name="Ritari J."/>
            <person name="Douillard F.P."/>
            <person name="Paul Ross R."/>
            <person name="Yang R."/>
            <person name="Briner A.E."/>
            <person name="Felis G.E."/>
            <person name="de Vos W.M."/>
            <person name="Barrangou R."/>
            <person name="Klaenhammer T.R."/>
            <person name="Caufield P.W."/>
            <person name="Cui Y."/>
            <person name="Zhang H."/>
            <person name="O'Toole P.W."/>
        </authorList>
    </citation>
    <scope>NUCLEOTIDE SEQUENCE [LARGE SCALE GENOMIC DNA]</scope>
    <source>
        <strain evidence="3 5">DSM 18382</strain>
    </source>
</reference>
<keyword evidence="5" id="KW-1185">Reference proteome</keyword>
<feature type="transmembrane region" description="Helical" evidence="1">
    <location>
        <begin position="155"/>
        <end position="177"/>
    </location>
</feature>
<keyword evidence="1" id="KW-0812">Transmembrane</keyword>
<dbReference type="Proteomes" id="UP000051966">
    <property type="component" value="Unassembled WGS sequence"/>
</dbReference>
<feature type="transmembrane region" description="Helical" evidence="1">
    <location>
        <begin position="189"/>
        <end position="207"/>
    </location>
</feature>
<proteinExistence type="predicted"/>
<dbReference type="EMBL" id="AZFY01000007">
    <property type="protein sequence ID" value="KRM12877.1"/>
    <property type="molecule type" value="Genomic_DNA"/>
</dbReference>
<comment type="caution">
    <text evidence="2">The sequence shown here is derived from an EMBL/GenBank/DDBJ whole genome shotgun (WGS) entry which is preliminary data.</text>
</comment>
<protein>
    <submittedName>
        <fullName evidence="3">Cadmium binding protein</fullName>
    </submittedName>
    <submittedName>
        <fullName evidence="2">Cadmium resistance transporter</fullName>
    </submittedName>
</protein>
<gene>
    <name evidence="3" type="ORF">FD41_GL000026</name>
    <name evidence="2" type="ORF">JCM14108_2068</name>
</gene>
<dbReference type="InterPro" id="IPR004676">
    <property type="entry name" value="Cd-R_transporter"/>
</dbReference>
<evidence type="ECO:0000313" key="4">
    <source>
        <dbReference type="Proteomes" id="UP000019488"/>
    </source>
</evidence>
<dbReference type="eggNOG" id="COG4300">
    <property type="taxonomic scope" value="Bacteria"/>
</dbReference>
<reference evidence="2" key="1">
    <citation type="journal article" date="2014" name="Genome Announc.">
        <title>Draft Genome Sequences of Two Lactobacillus Strains, L. farraginis JCM 14108T and L. composti JCM 14202T, Isolated from Compost of Distilled Shochu Residue.</title>
        <authorList>
            <person name="Yuki M."/>
            <person name="Oshima K."/>
            <person name="Suda W."/>
            <person name="Kitahara M."/>
            <person name="Kitamura K."/>
            <person name="Iida T."/>
            <person name="Hattori M."/>
            <person name="Ohkuma M."/>
        </authorList>
    </citation>
    <scope>NUCLEOTIDE SEQUENCE [LARGE SCALE GENOMIC DNA]</scope>
    <source>
        <strain evidence="2">JCM 14108</strain>
    </source>
</reference>
<dbReference type="RefSeq" id="WP_035180155.1">
    <property type="nucleotide sequence ID" value="NZ_AZFY01000007.1"/>
</dbReference>
<dbReference type="Pfam" id="PF03596">
    <property type="entry name" value="Cad"/>
    <property type="match status" value="1"/>
</dbReference>
<dbReference type="AlphaFoldDB" id="X0PB33"/>
<dbReference type="EMBL" id="BAKI01000023">
    <property type="protein sequence ID" value="GAF37064.1"/>
    <property type="molecule type" value="Genomic_DNA"/>
</dbReference>
<keyword evidence="1" id="KW-0472">Membrane</keyword>
<sequence length="214" mass="23696">MLTTIITSIVSFIGTNVDDTFVLAVWFSQVNAVLRKRDIVWGQFIGFELLVLVSVFAAYGLSFLPTDKVGWLGVIPIILGVKRWLNYRHQPDPADDEAAIAAEIKQKKKISPRATAISKVINPQMVSVSLVTISNGAGNLTVYIPLFTRYSVPELVITVLVFTLMTGVWCCLGLIIANLPVIKDQLERYRQVLIPVIFIAIGIYVLVESGVLMF</sequence>
<evidence type="ECO:0000313" key="3">
    <source>
        <dbReference type="EMBL" id="KRM12877.1"/>
    </source>
</evidence>
<name>X0PB33_9LACO</name>
<dbReference type="Proteomes" id="UP000019488">
    <property type="component" value="Unassembled WGS sequence"/>
</dbReference>
<evidence type="ECO:0000313" key="2">
    <source>
        <dbReference type="EMBL" id="GAF37064.1"/>
    </source>
</evidence>
<accession>X0PB33</accession>
<feature type="transmembrane region" description="Helical" evidence="1">
    <location>
        <begin position="6"/>
        <end position="27"/>
    </location>
</feature>
<feature type="transmembrane region" description="Helical" evidence="1">
    <location>
        <begin position="39"/>
        <end position="61"/>
    </location>
</feature>
<organism evidence="2 4">
    <name type="scientific">Lentilactobacillus farraginis DSM 18382 = JCM 14108</name>
    <dbReference type="NCBI Taxonomy" id="1423743"/>
    <lineage>
        <taxon>Bacteria</taxon>
        <taxon>Bacillati</taxon>
        <taxon>Bacillota</taxon>
        <taxon>Bacilli</taxon>
        <taxon>Lactobacillales</taxon>
        <taxon>Lactobacillaceae</taxon>
        <taxon>Lentilactobacillus</taxon>
    </lineage>
</organism>
<dbReference type="PATRIC" id="fig|1423743.5.peg.27"/>
<keyword evidence="1" id="KW-1133">Transmembrane helix</keyword>
<evidence type="ECO:0000313" key="5">
    <source>
        <dbReference type="Proteomes" id="UP000051966"/>
    </source>
</evidence>